<evidence type="ECO:0000313" key="1">
    <source>
        <dbReference type="EMBL" id="NJR77856.1"/>
    </source>
</evidence>
<evidence type="ECO:0000313" key="2">
    <source>
        <dbReference type="Proteomes" id="UP000732399"/>
    </source>
</evidence>
<reference evidence="1 2" key="1">
    <citation type="submission" date="2020-03" db="EMBL/GenBank/DDBJ databases">
        <authorList>
            <person name="Wang L."/>
            <person name="He N."/>
            <person name="Li Y."/>
            <person name="Fang Y."/>
            <person name="Zhang F."/>
        </authorList>
    </citation>
    <scope>NUCLEOTIDE SEQUENCE [LARGE SCALE GENOMIC DNA]</scope>
    <source>
        <strain evidence="1 2">36D10-4-7</strain>
    </source>
</reference>
<organism evidence="1 2">
    <name type="scientific">Sphingomonas corticis</name>
    <dbReference type="NCBI Taxonomy" id="2722791"/>
    <lineage>
        <taxon>Bacteria</taxon>
        <taxon>Pseudomonadati</taxon>
        <taxon>Pseudomonadota</taxon>
        <taxon>Alphaproteobacteria</taxon>
        <taxon>Sphingomonadales</taxon>
        <taxon>Sphingomonadaceae</taxon>
        <taxon>Sphingomonas</taxon>
    </lineage>
</organism>
<dbReference type="Proteomes" id="UP000732399">
    <property type="component" value="Unassembled WGS sequence"/>
</dbReference>
<comment type="caution">
    <text evidence="1">The sequence shown here is derived from an EMBL/GenBank/DDBJ whole genome shotgun (WGS) entry which is preliminary data.</text>
</comment>
<proteinExistence type="predicted"/>
<sequence>MAIAPHDTTPLAVLPRALFVGTGGTLVVRCVDSAADVTLKNVAGGQILDLRVSHVRATGTTAADIVALA</sequence>
<protein>
    <submittedName>
        <fullName evidence="1">Uncharacterized protein</fullName>
    </submittedName>
</protein>
<name>A0ABX1CIM4_9SPHN</name>
<accession>A0ABX1CIM4</accession>
<keyword evidence="2" id="KW-1185">Reference proteome</keyword>
<gene>
    <name evidence="1" type="ORF">HBH26_04390</name>
</gene>
<dbReference type="EMBL" id="JAAVJH010000002">
    <property type="protein sequence ID" value="NJR77856.1"/>
    <property type="molecule type" value="Genomic_DNA"/>
</dbReference>